<name>A0A0K8P4D6_PISS1</name>
<protein>
    <submittedName>
        <fullName evidence="1">Uncharacterized protein</fullName>
    </submittedName>
</protein>
<gene>
    <name evidence="1" type="ORF">ISF6_3269</name>
</gene>
<comment type="caution">
    <text evidence="1">The sequence shown here is derived from an EMBL/GenBank/DDBJ whole genome shotgun (WGS) entry which is preliminary data.</text>
</comment>
<dbReference type="EMBL" id="BBYR01000046">
    <property type="protein sequence ID" value="GAP37414.1"/>
    <property type="molecule type" value="Genomic_DNA"/>
</dbReference>
<organism evidence="1 2">
    <name type="scientific">Piscinibacter sakaiensis</name>
    <name type="common">Ideonella sakaiensis</name>
    <dbReference type="NCBI Taxonomy" id="1547922"/>
    <lineage>
        <taxon>Bacteria</taxon>
        <taxon>Pseudomonadati</taxon>
        <taxon>Pseudomonadota</taxon>
        <taxon>Betaproteobacteria</taxon>
        <taxon>Burkholderiales</taxon>
        <taxon>Sphaerotilaceae</taxon>
        <taxon>Piscinibacter</taxon>
    </lineage>
</organism>
<keyword evidence="2" id="KW-1185">Reference proteome</keyword>
<dbReference type="Proteomes" id="UP000037660">
    <property type="component" value="Unassembled WGS sequence"/>
</dbReference>
<evidence type="ECO:0000313" key="2">
    <source>
        <dbReference type="Proteomes" id="UP000037660"/>
    </source>
</evidence>
<reference evidence="1 2" key="2">
    <citation type="journal article" date="2016" name="Science">
        <title>A bacterium that degrades and assimilates poly(ethylene terephthalate).</title>
        <authorList>
            <person name="Yoshida S."/>
            <person name="Hiraga K."/>
            <person name="Takehana T."/>
            <person name="Taniguchi I."/>
            <person name="Yamaji H."/>
            <person name="Maeda Y."/>
            <person name="Toyohara K."/>
            <person name="Miyamoto K."/>
            <person name="Kimura Y."/>
            <person name="Oda K."/>
        </authorList>
    </citation>
    <scope>NUCLEOTIDE SEQUENCE [LARGE SCALE GENOMIC DNA]</scope>
    <source>
        <strain evidence="2">NBRC 110686 / TISTR 2288 / 201-F6</strain>
    </source>
</reference>
<sequence>MVHVMVRVTPAVWLVETVGVPQVQLTKGKDVVAWHDATEEVVVDDVLWVTTVVSEHCVAEADESLPV</sequence>
<proteinExistence type="predicted"/>
<dbReference type="AlphaFoldDB" id="A0A0K8P4D6"/>
<evidence type="ECO:0000313" key="1">
    <source>
        <dbReference type="EMBL" id="GAP37414.1"/>
    </source>
</evidence>
<accession>A0A0K8P4D6</accession>
<reference evidence="2" key="1">
    <citation type="submission" date="2015-07" db="EMBL/GenBank/DDBJ databases">
        <title>Discovery of a poly(ethylene terephthalate assimilation.</title>
        <authorList>
            <person name="Yoshida S."/>
            <person name="Hiraga K."/>
            <person name="Takehana T."/>
            <person name="Taniguchi I."/>
            <person name="Yamaji H."/>
            <person name="Maeda Y."/>
            <person name="Toyohara K."/>
            <person name="Miyamoto K."/>
            <person name="Kimura Y."/>
            <person name="Oda K."/>
        </authorList>
    </citation>
    <scope>NUCLEOTIDE SEQUENCE [LARGE SCALE GENOMIC DNA]</scope>
    <source>
        <strain evidence="2">NBRC 110686 / TISTR 2288 / 201-F6</strain>
    </source>
</reference>